<dbReference type="InterPro" id="IPR018958">
    <property type="entry name" value="Knr4/Smi1-like_dom"/>
</dbReference>
<reference evidence="2 3" key="1">
    <citation type="submission" date="2018-06" db="EMBL/GenBank/DDBJ databases">
        <title>Three novel Pseudomonas species isolated from symptomatic oak.</title>
        <authorList>
            <person name="Bueno-Gonzalez V."/>
            <person name="Brady C."/>
        </authorList>
    </citation>
    <scope>NUCLEOTIDE SEQUENCE [LARGE SCALE GENOMIC DNA]</scope>
    <source>
        <strain evidence="2 3">P6B</strain>
    </source>
</reference>
<dbReference type="Proteomes" id="UP000293172">
    <property type="component" value="Unassembled WGS sequence"/>
</dbReference>
<dbReference type="RefSeq" id="WP_131199123.1">
    <property type="nucleotide sequence ID" value="NZ_QJUL01000049.1"/>
</dbReference>
<proteinExistence type="predicted"/>
<protein>
    <recommendedName>
        <fullName evidence="1">Knr4/Smi1-like domain-containing protein</fullName>
    </recommendedName>
</protein>
<dbReference type="AlphaFoldDB" id="A0A4Q9QTU4"/>
<evidence type="ECO:0000259" key="1">
    <source>
        <dbReference type="SMART" id="SM00860"/>
    </source>
</evidence>
<evidence type="ECO:0000313" key="3">
    <source>
        <dbReference type="Proteomes" id="UP000293172"/>
    </source>
</evidence>
<dbReference type="EMBL" id="QJUL01000049">
    <property type="protein sequence ID" value="TBU86569.1"/>
    <property type="molecule type" value="Genomic_DNA"/>
</dbReference>
<dbReference type="Pfam" id="PF14568">
    <property type="entry name" value="SUKH_6"/>
    <property type="match status" value="1"/>
</dbReference>
<comment type="caution">
    <text evidence="2">The sequence shown here is derived from an EMBL/GenBank/DDBJ whole genome shotgun (WGS) entry which is preliminary data.</text>
</comment>
<name>A0A4Q9QTU4_9GAMM</name>
<sequence length="153" mass="17146">MSVYSAEKVEELVGAHCEIVDFGDESGAVGEEWVKRAEQRLGLVLPVSYKWFLRRYAGGEVGGEEIYSLYGMDFDTVNGGDIVHQHLVGLRNGLVDDRSLVVSETDFGEVFFFDFSTYKDGECSIKVRIPSGESLHYAGSFYEFLCKRILAHV</sequence>
<dbReference type="OrthoDB" id="5880263at2"/>
<feature type="domain" description="Knr4/Smi1-like" evidence="1">
    <location>
        <begin position="28"/>
        <end position="147"/>
    </location>
</feature>
<accession>A0A4Q9QTU4</accession>
<organism evidence="2 3">
    <name type="scientific">Phytopseudomonas dryadis</name>
    <dbReference type="NCBI Taxonomy" id="2487520"/>
    <lineage>
        <taxon>Bacteria</taxon>
        <taxon>Pseudomonadati</taxon>
        <taxon>Pseudomonadota</taxon>
        <taxon>Gammaproteobacteria</taxon>
        <taxon>Pseudomonadales</taxon>
        <taxon>Pseudomonadaceae</taxon>
        <taxon>Phytopseudomonas</taxon>
    </lineage>
</organism>
<dbReference type="InterPro" id="IPR037883">
    <property type="entry name" value="Knr4/Smi1-like_sf"/>
</dbReference>
<dbReference type="SMART" id="SM00860">
    <property type="entry name" value="SMI1_KNR4"/>
    <property type="match status" value="1"/>
</dbReference>
<evidence type="ECO:0000313" key="2">
    <source>
        <dbReference type="EMBL" id="TBU86569.1"/>
    </source>
</evidence>
<dbReference type="Gene3D" id="3.40.1580.10">
    <property type="entry name" value="SMI1/KNR4-like"/>
    <property type="match status" value="1"/>
</dbReference>
<dbReference type="SUPFAM" id="SSF160631">
    <property type="entry name" value="SMI1/KNR4-like"/>
    <property type="match status" value="1"/>
</dbReference>
<gene>
    <name evidence="2" type="ORF">DNK44_22755</name>
</gene>